<feature type="region of interest" description="Disordered" evidence="1">
    <location>
        <begin position="1"/>
        <end position="105"/>
    </location>
</feature>
<sequence>MSIDLLDEDRPLTRSMRLTRHSNVRSAKSMGRKHSKTTGEQRRAAFEETERVAREAVEEERRKRQQKTERLRQARLQAKAPERPNVGDQLNQLTGSPALGDGKPK</sequence>
<evidence type="ECO:0000313" key="2">
    <source>
        <dbReference type="EMBL" id="CDM62365.1"/>
    </source>
</evidence>
<keyword evidence="3" id="KW-1185">Reference proteome</keyword>
<dbReference type="EMBL" id="HG916855">
    <property type="protein sequence ID" value="CDM62365.1"/>
    <property type="molecule type" value="Genomic_DNA"/>
</dbReference>
<name>W6RQB3_9HYPH</name>
<dbReference type="AlphaFoldDB" id="W6RQB3"/>
<gene>
    <name evidence="2" type="ORF">LPU83_pLPU83d_0995</name>
</gene>
<geneLocation type="plasmid" evidence="2 3">
    <name>pLPU83d</name>
</geneLocation>
<keyword evidence="2" id="KW-0614">Plasmid</keyword>
<evidence type="ECO:0000256" key="1">
    <source>
        <dbReference type="SAM" id="MobiDB-lite"/>
    </source>
</evidence>
<dbReference type="Proteomes" id="UP000019443">
    <property type="component" value="Plasmid pLPU83d"/>
</dbReference>
<dbReference type="PATRIC" id="fig|348824.6.peg.6679"/>
<protein>
    <submittedName>
        <fullName evidence="2">Uncharacterized protein</fullName>
    </submittedName>
</protein>
<proteinExistence type="predicted"/>
<accession>W6RQB3</accession>
<feature type="compositionally biased region" description="Basic and acidic residues" evidence="1">
    <location>
        <begin position="37"/>
        <end position="72"/>
    </location>
</feature>
<dbReference type="KEGG" id="rhl:LPU83_pLPU83d_0995"/>
<dbReference type="HOGENOM" id="CLU_2234421_0_0_5"/>
<evidence type="ECO:0000313" key="3">
    <source>
        <dbReference type="Proteomes" id="UP000019443"/>
    </source>
</evidence>
<organism evidence="2 3">
    <name type="scientific">Rhizobium favelukesii</name>
    <dbReference type="NCBI Taxonomy" id="348824"/>
    <lineage>
        <taxon>Bacteria</taxon>
        <taxon>Pseudomonadati</taxon>
        <taxon>Pseudomonadota</taxon>
        <taxon>Alphaproteobacteria</taxon>
        <taxon>Hyphomicrobiales</taxon>
        <taxon>Rhizobiaceae</taxon>
        <taxon>Rhizobium/Agrobacterium group</taxon>
        <taxon>Rhizobium</taxon>
    </lineage>
</organism>
<reference evidence="2" key="1">
    <citation type="submission" date="2013-11" db="EMBL/GenBank/DDBJ databases">
        <title>Draft genome sequence of the broad-host-range Rhizobium sp. LPU83 strain, a member of the low-genetic diversity Oregon-like Rhizobium sp. group.</title>
        <authorList>
            <person name="Wibberg D."/>
            <person name="Puehler A."/>
            <person name="Schlueter A."/>
        </authorList>
    </citation>
    <scope>NUCLEOTIDE SEQUENCE [LARGE SCALE GENOMIC DNA]</scope>
    <source>
        <strain evidence="2">LPU83</strain>
        <plasmid evidence="2">pLPU83d</plasmid>
    </source>
</reference>